<dbReference type="AlphaFoldDB" id="A0A2T6ZNE8"/>
<evidence type="ECO:0000313" key="4">
    <source>
        <dbReference type="Proteomes" id="UP000244722"/>
    </source>
</evidence>
<dbReference type="PRINTS" id="PR00413">
    <property type="entry name" value="HADHALOGNASE"/>
</dbReference>
<dbReference type="STRING" id="42251.A0A2T6ZNE8"/>
<dbReference type="InterPro" id="IPR023214">
    <property type="entry name" value="HAD_sf"/>
</dbReference>
<dbReference type="SFLD" id="SFLDG01129">
    <property type="entry name" value="C1.5:_HAD__Beta-PGM__Phosphata"/>
    <property type="match status" value="1"/>
</dbReference>
<dbReference type="InterPro" id="IPR023198">
    <property type="entry name" value="PGP-like_dom2"/>
</dbReference>
<dbReference type="InterPro" id="IPR051540">
    <property type="entry name" value="S-2-haloacid_dehalogenase"/>
</dbReference>
<dbReference type="Proteomes" id="UP000244722">
    <property type="component" value="Unassembled WGS sequence"/>
</dbReference>
<dbReference type="EMBL" id="NESQ01000167">
    <property type="protein sequence ID" value="PUU77011.1"/>
    <property type="molecule type" value="Genomic_DNA"/>
</dbReference>
<sequence>MTSPSKIFAFDLYGTLLDTASISTALAKCLEVDSQDATLSHKITADWRRYQLEYTWRLNSMNYYQPFSTVTHISLTHALTQHLPTYKPSATTITSLLATYNALTPFPEVEKTLSTLTQDPAFSWVIFSNGCHAMLSATIANSRVLRGARCVSVDDVRRFKPDPETYRYLLEQLGREGDPASVVLVSGNPFDIVGAGKVGLETVWVSGGADWCDGLGRPRRVVVGLEEIVDGVRSWWD</sequence>
<dbReference type="Pfam" id="PF00702">
    <property type="entry name" value="Hydrolase"/>
    <property type="match status" value="1"/>
</dbReference>
<dbReference type="PANTHER" id="PTHR43316">
    <property type="entry name" value="HYDROLASE, HALOACID DELAHOGENASE-RELATED"/>
    <property type="match status" value="1"/>
</dbReference>
<dbReference type="NCBIfam" id="TIGR01493">
    <property type="entry name" value="HAD-SF-IA-v2"/>
    <property type="match status" value="1"/>
</dbReference>
<organism evidence="3 4">
    <name type="scientific">Tuber borchii</name>
    <name type="common">White truffle</name>
    <dbReference type="NCBI Taxonomy" id="42251"/>
    <lineage>
        <taxon>Eukaryota</taxon>
        <taxon>Fungi</taxon>
        <taxon>Dikarya</taxon>
        <taxon>Ascomycota</taxon>
        <taxon>Pezizomycotina</taxon>
        <taxon>Pezizomycetes</taxon>
        <taxon>Pezizales</taxon>
        <taxon>Tuberaceae</taxon>
        <taxon>Tuber</taxon>
    </lineage>
</organism>
<dbReference type="InterPro" id="IPR036412">
    <property type="entry name" value="HAD-like_sf"/>
</dbReference>
<dbReference type="PANTHER" id="PTHR43316:SF3">
    <property type="entry name" value="HALOACID DEHALOGENASE, TYPE II (AFU_ORTHOLOGUE AFUA_2G07750)-RELATED"/>
    <property type="match status" value="1"/>
</dbReference>
<dbReference type="InterPro" id="IPR006328">
    <property type="entry name" value="2-HAD"/>
</dbReference>
<dbReference type="Gene3D" id="1.10.150.240">
    <property type="entry name" value="Putative phosphatase, domain 2"/>
    <property type="match status" value="1"/>
</dbReference>
<dbReference type="OrthoDB" id="3256520at2759"/>
<gene>
    <name evidence="3" type="ORF">B9Z19DRAFT_988471</name>
</gene>
<keyword evidence="4" id="KW-1185">Reference proteome</keyword>
<proteinExistence type="inferred from homology"/>
<dbReference type="GO" id="GO:0019120">
    <property type="term" value="F:hydrolase activity, acting on acid halide bonds, in C-halide compounds"/>
    <property type="evidence" value="ECO:0007669"/>
    <property type="project" value="InterPro"/>
</dbReference>
<accession>A0A2T6ZNE8</accession>
<protein>
    <submittedName>
        <fullName evidence="3">HAD-like domain-containing protein</fullName>
    </submittedName>
</protein>
<reference evidence="3 4" key="1">
    <citation type="submission" date="2017-04" db="EMBL/GenBank/DDBJ databases">
        <title>Draft genome sequence of Tuber borchii Vittad., a whitish edible truffle.</title>
        <authorList>
            <consortium name="DOE Joint Genome Institute"/>
            <person name="Murat C."/>
            <person name="Kuo A."/>
            <person name="Barry K.W."/>
            <person name="Clum A."/>
            <person name="Dockter R.B."/>
            <person name="Fauchery L."/>
            <person name="Iotti M."/>
            <person name="Kohler A."/>
            <person name="Labutti K."/>
            <person name="Lindquist E.A."/>
            <person name="Lipzen A."/>
            <person name="Ohm R.A."/>
            <person name="Wang M."/>
            <person name="Grigoriev I.V."/>
            <person name="Zambonelli A."/>
            <person name="Martin F.M."/>
        </authorList>
    </citation>
    <scope>NUCLEOTIDE SEQUENCE [LARGE SCALE GENOMIC DNA]</scope>
    <source>
        <strain evidence="3 4">Tbo3840</strain>
    </source>
</reference>
<evidence type="ECO:0000256" key="2">
    <source>
        <dbReference type="ARBA" id="ARBA00022801"/>
    </source>
</evidence>
<comment type="caution">
    <text evidence="3">The sequence shown here is derived from an EMBL/GenBank/DDBJ whole genome shotgun (WGS) entry which is preliminary data.</text>
</comment>
<name>A0A2T6ZNE8_TUBBO</name>
<evidence type="ECO:0000256" key="1">
    <source>
        <dbReference type="ARBA" id="ARBA00008106"/>
    </source>
</evidence>
<dbReference type="SFLD" id="SFLDS00003">
    <property type="entry name" value="Haloacid_Dehalogenase"/>
    <property type="match status" value="1"/>
</dbReference>
<dbReference type="GO" id="GO:0016791">
    <property type="term" value="F:phosphatase activity"/>
    <property type="evidence" value="ECO:0007669"/>
    <property type="project" value="UniProtKB-ARBA"/>
</dbReference>
<comment type="similarity">
    <text evidence="1">Belongs to the HAD-like hydrolase superfamily. S-2-haloalkanoic acid dehalogenase family.</text>
</comment>
<dbReference type="InterPro" id="IPR006439">
    <property type="entry name" value="HAD-SF_hydro_IA"/>
</dbReference>
<evidence type="ECO:0000313" key="3">
    <source>
        <dbReference type="EMBL" id="PUU77011.1"/>
    </source>
</evidence>
<keyword evidence="2" id="KW-0378">Hydrolase</keyword>
<dbReference type="Gene3D" id="3.40.50.1000">
    <property type="entry name" value="HAD superfamily/HAD-like"/>
    <property type="match status" value="1"/>
</dbReference>
<dbReference type="NCBIfam" id="TIGR01428">
    <property type="entry name" value="HAD_type_II"/>
    <property type="match status" value="1"/>
</dbReference>
<dbReference type="SUPFAM" id="SSF56784">
    <property type="entry name" value="HAD-like"/>
    <property type="match status" value="1"/>
</dbReference>